<dbReference type="Proteomes" id="UP000656813">
    <property type="component" value="Unassembled WGS sequence"/>
</dbReference>
<dbReference type="InterPro" id="IPR031329">
    <property type="entry name" value="NEUT/ALK_ceramidase_N"/>
</dbReference>
<dbReference type="EMBL" id="BMFV01000032">
    <property type="protein sequence ID" value="GGH86364.1"/>
    <property type="molecule type" value="Genomic_DNA"/>
</dbReference>
<name>A0A8J3ENJ7_9BACL</name>
<reference evidence="2" key="2">
    <citation type="submission" date="2020-09" db="EMBL/GenBank/DDBJ databases">
        <authorList>
            <person name="Sun Q."/>
            <person name="Zhou Y."/>
        </authorList>
    </citation>
    <scope>NUCLEOTIDE SEQUENCE</scope>
    <source>
        <strain evidence="2">CGMCC 1.12777</strain>
    </source>
</reference>
<protein>
    <submittedName>
        <fullName evidence="2">Alkaline ceramidase</fullName>
    </submittedName>
</protein>
<evidence type="ECO:0000313" key="2">
    <source>
        <dbReference type="EMBL" id="GGH86364.1"/>
    </source>
</evidence>
<sequence>METDKNKLRLGVAKVNITPTFPLPLAGFAHRIGVFKAVKSSLYARVFLFEDSAERYVLVSADLIWWGDSLYRAICREIEKYGIKEKNIMLHATHNHSGPQTSHSVTPSLGVSNPRYLSMLVEKVAEGVRRSIENLEPVFIERGCGHWSEGVNRRKIEKGKCIMAPNLSGNHHPKVTVIKLKKEAGTTKGLLVHATCHPTTSDENAVSSEFPGYAMEALEYMGEGLVAGFLQGFCGDVRPALIKEGHFFRGTAEDVKRVGQKLVETVGTILDQRMEPVHPSKVILKTKTIDLPFARVPSTDDLAIRKADSGISSEWARLLEQNGIPTTASLKLSYFSLSEKLTFMTANAEMLGAYESLVWEHLGHDVLSLGYTNGMIGYVPTAEQLKEGGYEAEESAAYFGLPSPYSEKVECLITKGLTEIKGN</sequence>
<dbReference type="RefSeq" id="WP_188498575.1">
    <property type="nucleotide sequence ID" value="NZ_BMFV01000032.1"/>
</dbReference>
<evidence type="ECO:0000313" key="3">
    <source>
        <dbReference type="Proteomes" id="UP000656813"/>
    </source>
</evidence>
<reference evidence="2" key="1">
    <citation type="journal article" date="2014" name="Int. J. Syst. Evol. Microbiol.">
        <title>Complete genome sequence of Corynebacterium casei LMG S-19264T (=DSM 44701T), isolated from a smear-ripened cheese.</title>
        <authorList>
            <consortium name="US DOE Joint Genome Institute (JGI-PGF)"/>
            <person name="Walter F."/>
            <person name="Albersmeier A."/>
            <person name="Kalinowski J."/>
            <person name="Ruckert C."/>
        </authorList>
    </citation>
    <scope>NUCLEOTIDE SEQUENCE</scope>
    <source>
        <strain evidence="2">CGMCC 1.12777</strain>
    </source>
</reference>
<dbReference type="AlphaFoldDB" id="A0A8J3ENJ7"/>
<dbReference type="Pfam" id="PF04734">
    <property type="entry name" value="Ceramidase_alk"/>
    <property type="match status" value="1"/>
</dbReference>
<comment type="caution">
    <text evidence="2">The sequence shown here is derived from an EMBL/GenBank/DDBJ whole genome shotgun (WGS) entry which is preliminary data.</text>
</comment>
<feature type="domain" description="Neutral/alkaline non-lysosomal ceramidase N-terminal" evidence="1">
    <location>
        <begin position="10"/>
        <end position="241"/>
    </location>
</feature>
<keyword evidence="3" id="KW-1185">Reference proteome</keyword>
<accession>A0A8J3ENJ7</accession>
<proteinExistence type="predicted"/>
<organism evidence="2 3">
    <name type="scientific">Pullulanibacillus pueri</name>
    <dbReference type="NCBI Taxonomy" id="1437324"/>
    <lineage>
        <taxon>Bacteria</taxon>
        <taxon>Bacillati</taxon>
        <taxon>Bacillota</taxon>
        <taxon>Bacilli</taxon>
        <taxon>Bacillales</taxon>
        <taxon>Sporolactobacillaceae</taxon>
        <taxon>Pullulanibacillus</taxon>
    </lineage>
</organism>
<gene>
    <name evidence="2" type="ORF">GCM10007096_33900</name>
</gene>
<evidence type="ECO:0000259" key="1">
    <source>
        <dbReference type="Pfam" id="PF04734"/>
    </source>
</evidence>